<dbReference type="PANTHER" id="PTHR16026">
    <property type="entry name" value="CARTILAGE ACIDIC PROTEIN 1"/>
    <property type="match status" value="1"/>
</dbReference>
<name>A0A1V9FZN9_9BACT</name>
<dbReference type="InterPro" id="IPR011519">
    <property type="entry name" value="UnbV_ASPIC"/>
</dbReference>
<dbReference type="SUPFAM" id="SSF69318">
    <property type="entry name" value="Integrin alpha N-terminal domain"/>
    <property type="match status" value="3"/>
</dbReference>
<dbReference type="Gene3D" id="2.130.10.130">
    <property type="entry name" value="Integrin alpha, N-terminal"/>
    <property type="match status" value="5"/>
</dbReference>
<organism evidence="4 5">
    <name type="scientific">Niastella vici</name>
    <dbReference type="NCBI Taxonomy" id="1703345"/>
    <lineage>
        <taxon>Bacteria</taxon>
        <taxon>Pseudomonadati</taxon>
        <taxon>Bacteroidota</taxon>
        <taxon>Chitinophagia</taxon>
        <taxon>Chitinophagales</taxon>
        <taxon>Chitinophagaceae</taxon>
        <taxon>Niastella</taxon>
    </lineage>
</organism>
<keyword evidence="1 2" id="KW-0732">Signal</keyword>
<dbReference type="STRING" id="1703345.A3860_22625"/>
<reference evidence="4 5" key="1">
    <citation type="submission" date="2016-03" db="EMBL/GenBank/DDBJ databases">
        <title>Niastella vici sp. nov., isolated from farmland soil.</title>
        <authorList>
            <person name="Chen L."/>
            <person name="Wang D."/>
            <person name="Yang S."/>
            <person name="Wang G."/>
        </authorList>
    </citation>
    <scope>NUCLEOTIDE SEQUENCE [LARGE SCALE GENOMIC DNA]</scope>
    <source>
        <strain evidence="4 5">DJ57</strain>
    </source>
</reference>
<dbReference type="RefSeq" id="WP_081147398.1">
    <property type="nucleotide sequence ID" value="NZ_LVYD01000044.1"/>
</dbReference>
<protein>
    <recommendedName>
        <fullName evidence="3">ASPIC/UnbV domain-containing protein</fullName>
    </recommendedName>
</protein>
<evidence type="ECO:0000259" key="3">
    <source>
        <dbReference type="Pfam" id="PF07593"/>
    </source>
</evidence>
<comment type="caution">
    <text evidence="4">The sequence shown here is derived from an EMBL/GenBank/DDBJ whole genome shotgun (WGS) entry which is preliminary data.</text>
</comment>
<dbReference type="InterPro" id="IPR028994">
    <property type="entry name" value="Integrin_alpha_N"/>
</dbReference>
<accession>A0A1V9FZN9</accession>
<evidence type="ECO:0000256" key="1">
    <source>
        <dbReference type="ARBA" id="ARBA00022729"/>
    </source>
</evidence>
<feature type="chain" id="PRO_5012912742" description="ASPIC/UnbV domain-containing protein" evidence="2">
    <location>
        <begin position="23"/>
        <end position="1115"/>
    </location>
</feature>
<dbReference type="Proteomes" id="UP000192796">
    <property type="component" value="Unassembled WGS sequence"/>
</dbReference>
<feature type="domain" description="ASPIC/UnbV" evidence="3">
    <location>
        <begin position="533"/>
        <end position="599"/>
    </location>
</feature>
<dbReference type="OrthoDB" id="600363at2"/>
<dbReference type="Pfam" id="PF13517">
    <property type="entry name" value="FG-GAP_3"/>
    <property type="match status" value="4"/>
</dbReference>
<dbReference type="EMBL" id="LVYD01000044">
    <property type="protein sequence ID" value="OQP63738.1"/>
    <property type="molecule type" value="Genomic_DNA"/>
</dbReference>
<evidence type="ECO:0000256" key="2">
    <source>
        <dbReference type="SAM" id="SignalP"/>
    </source>
</evidence>
<evidence type="ECO:0000313" key="5">
    <source>
        <dbReference type="Proteomes" id="UP000192796"/>
    </source>
</evidence>
<sequence>MRPKKIWIALQMLYLLALSCKQEPNTLFTEVDPSHSHINFTNTIKEDKDYNVLTYEYIYNGAGVAVGDLNNDGLPEVMLTGNMTPNKLYLNKGNLQFEDITGKAGVPGRAKWKTGVVMADVNGDGLLDIYVCYSGPGTDEERANELYINTGVQNGIPVFKEQAKQYGLDAPGTYTTTASFFDMDNDGDLDMFMVNHADLFFNPFFNSTKLRSTRHPKFGNRLYRNDNGVFSDISELAGIDGSGLNFGLSVAVSDLNDDGWPDIYVTNDYDERDFLYLNNHNGTFREVLTKAAGHLSEFAMGSDIADFNNDYLPDIMVLDMLPEDNHRQKLLKGPDAYDRYSMRVQNGYHYQQMRNTLQLNNGNDTNGIPIFSEIAQMAGVSNTDWSWAPLFADFDNDGWKDLFISNGIFKDINDLDFVKFTSGYSQNPNVGKINDKEAMWQLIQQMPSTKLNNYLYKNNQNLGFTNVTAQWGLTKKTVSNGAAYADLDNDGDLDLVINSLNDNVSVYKNNSRETSGGHYIKLRLKGEAKNTYGVGAKVFVETEHNHQFQEQYLTRGFQSSVDPVMHIGLGADSIVKSLLIKWPQGKTTFLGNIKADTLLVIDENSRQGFSEPEIEYPGPLFQDVTQTCGLNYIHKPLGFVDFKVFPLLPYQLSKTGPCIAKGDVNGDGLEDVFIGSSNGSASELYLQTKAGTFTMAARQPWNNNINITNTDALFFDADNDKDMDLYIVSGGTEYNPGNKNYQGRFFENDGHGNFTLREDALPAETASGGCVRASDIDHDGRPDLFIGNKISPGAFPQSPESFILKNKSANAQIQFVKDVQKDTTLAHAGMVTDAAWVDLNKDGWDDLVAVGEFMPITVFENHQGQLVNETTAYGLANTEGWWCRLLTGDFDKDGNTDLVIGNMGNNTQFKASAQQPLSIVYKDFFSNGSIDPVLCYYNGGKQWPYYSRDEMAEQIPSINKKFLHYNDYADAQLTDLFSEDQLQDAHTVNIRMLTSVFVKNTGNKKLIVQPLPQYAQMSAITGMVATDIDGDGNKDIIAAGNFYPFRVQLGPLDAGIGLVLKNNGKGVFTPLLYEKTGLCIRGDVRNLVAVQGGNNHFIVAAKNNGQLQILKLKHF</sequence>
<feature type="signal peptide" evidence="2">
    <location>
        <begin position="1"/>
        <end position="22"/>
    </location>
</feature>
<dbReference type="InterPro" id="IPR013517">
    <property type="entry name" value="FG-GAP"/>
</dbReference>
<dbReference type="InterPro" id="IPR027039">
    <property type="entry name" value="Crtac1"/>
</dbReference>
<keyword evidence="5" id="KW-1185">Reference proteome</keyword>
<dbReference type="PROSITE" id="PS51257">
    <property type="entry name" value="PROKAR_LIPOPROTEIN"/>
    <property type="match status" value="1"/>
</dbReference>
<proteinExistence type="predicted"/>
<gene>
    <name evidence="4" type="ORF">A3860_22625</name>
</gene>
<dbReference type="PANTHER" id="PTHR16026:SF0">
    <property type="entry name" value="CARTILAGE ACIDIC PROTEIN 1"/>
    <property type="match status" value="1"/>
</dbReference>
<evidence type="ECO:0000313" key="4">
    <source>
        <dbReference type="EMBL" id="OQP63738.1"/>
    </source>
</evidence>
<dbReference type="Pfam" id="PF07593">
    <property type="entry name" value="UnbV_ASPIC"/>
    <property type="match status" value="1"/>
</dbReference>
<dbReference type="AlphaFoldDB" id="A0A1V9FZN9"/>